<dbReference type="EMBL" id="BAABIZ010000005">
    <property type="protein sequence ID" value="GAA5106570.1"/>
    <property type="molecule type" value="Genomic_DNA"/>
</dbReference>
<comment type="caution">
    <text evidence="1">The sequence shown here is derived from an EMBL/GenBank/DDBJ whole genome shotgun (WGS) entry which is preliminary data.</text>
</comment>
<evidence type="ECO:0000313" key="2">
    <source>
        <dbReference type="Proteomes" id="UP001500864"/>
    </source>
</evidence>
<protein>
    <submittedName>
        <fullName evidence="1">Uncharacterized protein</fullName>
    </submittedName>
</protein>
<accession>A0ABP9N0Z3</accession>
<evidence type="ECO:0000313" key="1">
    <source>
        <dbReference type="EMBL" id="GAA5106570.1"/>
    </source>
</evidence>
<name>A0ABP9N0Z3_9HYPH</name>
<gene>
    <name evidence="1" type="ORF">GCM10023261_07100</name>
</gene>
<dbReference type="Proteomes" id="UP001500864">
    <property type="component" value="Unassembled WGS sequence"/>
</dbReference>
<keyword evidence="2" id="KW-1185">Reference proteome</keyword>
<sequence>MRSSSLMKDIELFLTNNKMSPYTFRFESIKMVAWFNDRDRANAYDQGWKYVSCVYEMLL</sequence>
<organism evidence="1 2">
    <name type="scientific">Bartonella jaculi</name>
    <dbReference type="NCBI Taxonomy" id="686226"/>
    <lineage>
        <taxon>Bacteria</taxon>
        <taxon>Pseudomonadati</taxon>
        <taxon>Pseudomonadota</taxon>
        <taxon>Alphaproteobacteria</taxon>
        <taxon>Hyphomicrobiales</taxon>
        <taxon>Bartonellaceae</taxon>
        <taxon>Bartonella</taxon>
    </lineage>
</organism>
<reference evidence="2" key="1">
    <citation type="journal article" date="2019" name="Int. J. Syst. Evol. Microbiol.">
        <title>The Global Catalogue of Microorganisms (GCM) 10K type strain sequencing project: providing services to taxonomists for standard genome sequencing and annotation.</title>
        <authorList>
            <consortium name="The Broad Institute Genomics Platform"/>
            <consortium name="The Broad Institute Genome Sequencing Center for Infectious Disease"/>
            <person name="Wu L."/>
            <person name="Ma J."/>
        </authorList>
    </citation>
    <scope>NUCLEOTIDE SEQUENCE [LARGE SCALE GENOMIC DNA]</scope>
    <source>
        <strain evidence="2">JCM 17712</strain>
    </source>
</reference>
<proteinExistence type="predicted"/>